<evidence type="ECO:0000313" key="7">
    <source>
        <dbReference type="Proteomes" id="UP000321379"/>
    </source>
</evidence>
<dbReference type="Proteomes" id="UP000321379">
    <property type="component" value="Unassembled WGS sequence"/>
</dbReference>
<dbReference type="PANTHER" id="PTHR46847">
    <property type="entry name" value="D-ALLOSE-BINDING PERIPLASMIC PROTEIN-RELATED"/>
    <property type="match status" value="1"/>
</dbReference>
<feature type="signal peptide" evidence="4">
    <location>
        <begin position="1"/>
        <end position="25"/>
    </location>
</feature>
<dbReference type="PANTHER" id="PTHR46847:SF1">
    <property type="entry name" value="D-ALLOSE-BINDING PERIPLASMIC PROTEIN-RELATED"/>
    <property type="match status" value="1"/>
</dbReference>
<dbReference type="GO" id="GO:0030313">
    <property type="term" value="C:cell envelope"/>
    <property type="evidence" value="ECO:0007669"/>
    <property type="project" value="UniProtKB-SubCell"/>
</dbReference>
<evidence type="ECO:0000256" key="2">
    <source>
        <dbReference type="ARBA" id="ARBA00007639"/>
    </source>
</evidence>
<accession>A0A5C8UJJ9</accession>
<evidence type="ECO:0000256" key="1">
    <source>
        <dbReference type="ARBA" id="ARBA00004196"/>
    </source>
</evidence>
<feature type="domain" description="Periplasmic binding protein" evidence="5">
    <location>
        <begin position="80"/>
        <end position="340"/>
    </location>
</feature>
<sequence length="388" mass="40258">MFRSKSMPKAIGALALVALSMVALSGCATTAGTPAASKPADSKSAAEFTAKIGADITELSKPNLAPAPASGPAAVSGKTIAVLPVTLADASAKRASNTVVEASTAIGWKATIYDTHVSATEANEKLLQAVTTKVDGIVLVGLDPQNIGSGLAAAKAAGIPVSCIACWGQDDADTKSKFLSVAPSEQVLTDLGRVSAEYAYQYTKGHPKFLAMNDTSLTNLKFRQNGFDKFVADCTSAGADCRVLANQNFQYANTFTTLPAQAASLAQAHPGFNAFWAGFDVAAPPIISGLTQAGLTSSGSFLVGSQGDGASEKLIASGGYQKATVAISWEWAAYGIIDNFNRQFSKGKPIDVTVPIRLFDKSNIAEAKDGTWDGDVDFRAAFKKIWNG</sequence>
<keyword evidence="3 4" id="KW-0732">Signal</keyword>
<reference evidence="6 7" key="1">
    <citation type="submission" date="2019-08" db="EMBL/GenBank/DDBJ databases">
        <title>Bacterial whole genome sequence for Glaciihabitans sp. CHu50b-6-2.</title>
        <authorList>
            <person name="Jin L."/>
        </authorList>
    </citation>
    <scope>NUCLEOTIDE SEQUENCE [LARGE SCALE GENOMIC DNA]</scope>
    <source>
        <strain evidence="6 7">CHu50b-6-2</strain>
    </source>
</reference>
<proteinExistence type="inferred from homology"/>
<comment type="caution">
    <text evidence="6">The sequence shown here is derived from an EMBL/GenBank/DDBJ whole genome shotgun (WGS) entry which is preliminary data.</text>
</comment>
<name>A0A5C8UJJ9_9MICO</name>
<evidence type="ECO:0000259" key="5">
    <source>
        <dbReference type="Pfam" id="PF13407"/>
    </source>
</evidence>
<comment type="subcellular location">
    <subcellularLocation>
        <location evidence="1">Cell envelope</location>
    </subcellularLocation>
</comment>
<dbReference type="Gene3D" id="3.40.50.2300">
    <property type="match status" value="2"/>
</dbReference>
<organism evidence="6 7">
    <name type="scientific">Lacisediminihabitans profunda</name>
    <dbReference type="NCBI Taxonomy" id="2594790"/>
    <lineage>
        <taxon>Bacteria</taxon>
        <taxon>Bacillati</taxon>
        <taxon>Actinomycetota</taxon>
        <taxon>Actinomycetes</taxon>
        <taxon>Micrococcales</taxon>
        <taxon>Microbacteriaceae</taxon>
        <taxon>Lacisediminihabitans</taxon>
    </lineage>
</organism>
<dbReference type="InterPro" id="IPR025997">
    <property type="entry name" value="SBP_2_dom"/>
</dbReference>
<protein>
    <submittedName>
        <fullName evidence="6">Substrate-binding domain-containing protein</fullName>
    </submittedName>
</protein>
<dbReference type="EMBL" id="VRMG01000015">
    <property type="protein sequence ID" value="TXN28358.1"/>
    <property type="molecule type" value="Genomic_DNA"/>
</dbReference>
<dbReference type="PROSITE" id="PS51257">
    <property type="entry name" value="PROKAR_LIPOPROTEIN"/>
    <property type="match status" value="1"/>
</dbReference>
<dbReference type="Pfam" id="PF13407">
    <property type="entry name" value="Peripla_BP_4"/>
    <property type="match status" value="1"/>
</dbReference>
<evidence type="ECO:0000256" key="4">
    <source>
        <dbReference type="SAM" id="SignalP"/>
    </source>
</evidence>
<evidence type="ECO:0000256" key="3">
    <source>
        <dbReference type="ARBA" id="ARBA00022729"/>
    </source>
</evidence>
<keyword evidence="7" id="KW-1185">Reference proteome</keyword>
<comment type="similarity">
    <text evidence="2">Belongs to the bacterial solute-binding protein 2 family.</text>
</comment>
<feature type="chain" id="PRO_5038334684" evidence="4">
    <location>
        <begin position="26"/>
        <end position="388"/>
    </location>
</feature>
<dbReference type="AlphaFoldDB" id="A0A5C8UJJ9"/>
<dbReference type="SUPFAM" id="SSF53822">
    <property type="entry name" value="Periplasmic binding protein-like I"/>
    <property type="match status" value="1"/>
</dbReference>
<dbReference type="GO" id="GO:0030246">
    <property type="term" value="F:carbohydrate binding"/>
    <property type="evidence" value="ECO:0007669"/>
    <property type="project" value="UniProtKB-ARBA"/>
</dbReference>
<evidence type="ECO:0000313" key="6">
    <source>
        <dbReference type="EMBL" id="TXN28358.1"/>
    </source>
</evidence>
<dbReference type="InterPro" id="IPR028082">
    <property type="entry name" value="Peripla_BP_I"/>
</dbReference>
<gene>
    <name evidence="6" type="ORF">FVP33_17990</name>
</gene>